<protein>
    <submittedName>
        <fullName evidence="1">Uncharacterized protein</fullName>
    </submittedName>
</protein>
<dbReference type="AlphaFoldDB" id="A0AAD6D0B4"/>
<sequence>MLVEMQGVTVAKDHNQPSWLEHGEIIPTGVVTGQADHAAIYMANRLYLAKPILLVTGSESIGD</sequence>
<name>A0AAD6D0B4_9EURO</name>
<comment type="caution">
    <text evidence="1">The sequence shown here is derived from an EMBL/GenBank/DDBJ whole genome shotgun (WGS) entry which is preliminary data.</text>
</comment>
<dbReference type="EMBL" id="JAQIZZ010000004">
    <property type="protein sequence ID" value="KAJ5544184.1"/>
    <property type="molecule type" value="Genomic_DNA"/>
</dbReference>
<keyword evidence="2" id="KW-1185">Reference proteome</keyword>
<proteinExistence type="predicted"/>
<organism evidence="1 2">
    <name type="scientific">Penicillium frequentans</name>
    <dbReference type="NCBI Taxonomy" id="3151616"/>
    <lineage>
        <taxon>Eukaryota</taxon>
        <taxon>Fungi</taxon>
        <taxon>Dikarya</taxon>
        <taxon>Ascomycota</taxon>
        <taxon>Pezizomycotina</taxon>
        <taxon>Eurotiomycetes</taxon>
        <taxon>Eurotiomycetidae</taxon>
        <taxon>Eurotiales</taxon>
        <taxon>Aspergillaceae</taxon>
        <taxon>Penicillium</taxon>
    </lineage>
</organism>
<gene>
    <name evidence="1" type="ORF">N7494_005463</name>
</gene>
<dbReference type="Proteomes" id="UP001220324">
    <property type="component" value="Unassembled WGS sequence"/>
</dbReference>
<accession>A0AAD6D0B4</accession>
<evidence type="ECO:0000313" key="1">
    <source>
        <dbReference type="EMBL" id="KAJ5544184.1"/>
    </source>
</evidence>
<evidence type="ECO:0000313" key="2">
    <source>
        <dbReference type="Proteomes" id="UP001220324"/>
    </source>
</evidence>
<reference evidence="1 2" key="1">
    <citation type="journal article" date="2023" name="IMA Fungus">
        <title>Comparative genomic study of the Penicillium genus elucidates a diverse pangenome and 15 lateral gene transfer events.</title>
        <authorList>
            <person name="Petersen C."/>
            <person name="Sorensen T."/>
            <person name="Nielsen M.R."/>
            <person name="Sondergaard T.E."/>
            <person name="Sorensen J.L."/>
            <person name="Fitzpatrick D.A."/>
            <person name="Frisvad J.C."/>
            <person name="Nielsen K.L."/>
        </authorList>
    </citation>
    <scope>NUCLEOTIDE SEQUENCE [LARGE SCALE GENOMIC DNA]</scope>
    <source>
        <strain evidence="1 2">IBT 35679</strain>
    </source>
</reference>